<keyword evidence="6 10" id="KW-0697">Rotamase</keyword>
<dbReference type="GO" id="GO:0003755">
    <property type="term" value="F:peptidyl-prolyl cis-trans isomerase activity"/>
    <property type="evidence" value="ECO:0007669"/>
    <property type="project" value="UniProtKB-UniRule"/>
</dbReference>
<evidence type="ECO:0000256" key="11">
    <source>
        <dbReference type="SAM" id="MobiDB-lite"/>
    </source>
</evidence>
<evidence type="ECO:0000313" key="14">
    <source>
        <dbReference type="EMBL" id="SCV72772.1"/>
    </source>
</evidence>
<evidence type="ECO:0000256" key="9">
    <source>
        <dbReference type="PROSITE-ProRule" id="PRU00176"/>
    </source>
</evidence>
<reference evidence="15" key="1">
    <citation type="submission" date="2016-09" db="EMBL/GenBank/DDBJ databases">
        <authorList>
            <person name="Jeantristanb JTB J.-T."/>
            <person name="Ricardo R."/>
        </authorList>
    </citation>
    <scope>NUCLEOTIDE SEQUENCE [LARGE SCALE GENOMIC DNA]</scope>
</reference>
<evidence type="ECO:0000256" key="5">
    <source>
        <dbReference type="ARBA" id="ARBA00022884"/>
    </source>
</evidence>
<dbReference type="Gene3D" id="3.30.70.330">
    <property type="match status" value="1"/>
</dbReference>
<keyword evidence="5 9" id="KW-0694">RNA-binding</keyword>
<evidence type="ECO:0000256" key="8">
    <source>
        <dbReference type="ARBA" id="ARBA00023242"/>
    </source>
</evidence>
<name>A0A238FG35_9BASI</name>
<dbReference type="PROSITE" id="PS50072">
    <property type="entry name" value="CSA_PPIASE_2"/>
    <property type="match status" value="1"/>
</dbReference>
<evidence type="ECO:0000256" key="1">
    <source>
        <dbReference type="ARBA" id="ARBA00000971"/>
    </source>
</evidence>
<dbReference type="InterPro" id="IPR035538">
    <property type="entry name" value="Cyclophilin_PPIL4"/>
</dbReference>
<dbReference type="STRING" id="269621.A0A238FG35"/>
<evidence type="ECO:0000256" key="7">
    <source>
        <dbReference type="ARBA" id="ARBA00023235"/>
    </source>
</evidence>
<feature type="compositionally biased region" description="Basic and acidic residues" evidence="11">
    <location>
        <begin position="418"/>
        <end position="461"/>
    </location>
</feature>
<evidence type="ECO:0000259" key="12">
    <source>
        <dbReference type="PROSITE" id="PS50072"/>
    </source>
</evidence>
<dbReference type="Gene3D" id="2.40.100.10">
    <property type="entry name" value="Cyclophilin-like"/>
    <property type="match status" value="1"/>
</dbReference>
<evidence type="ECO:0000313" key="15">
    <source>
        <dbReference type="Proteomes" id="UP000198372"/>
    </source>
</evidence>
<dbReference type="Proteomes" id="UP000198372">
    <property type="component" value="Unassembled WGS sequence"/>
</dbReference>
<dbReference type="AlphaFoldDB" id="A0A238FG35"/>
<dbReference type="SUPFAM" id="SSF54928">
    <property type="entry name" value="RNA-binding domain, RBD"/>
    <property type="match status" value="1"/>
</dbReference>
<dbReference type="InterPro" id="IPR035979">
    <property type="entry name" value="RBD_domain_sf"/>
</dbReference>
<feature type="domain" description="PPIase cyclophilin-type" evidence="12">
    <location>
        <begin position="6"/>
        <end position="169"/>
    </location>
</feature>
<dbReference type="PRINTS" id="PR00153">
    <property type="entry name" value="CSAPPISMRASE"/>
</dbReference>
<keyword evidence="7 10" id="KW-0413">Isomerase</keyword>
<dbReference type="EC" id="5.2.1.8" evidence="10"/>
<keyword evidence="8 10" id="KW-0539">Nucleus</keyword>
<dbReference type="EMBL" id="FMSP01000009">
    <property type="protein sequence ID" value="SCV72772.1"/>
    <property type="molecule type" value="Genomic_DNA"/>
</dbReference>
<dbReference type="PROSITE" id="PS50102">
    <property type="entry name" value="RRM"/>
    <property type="match status" value="1"/>
</dbReference>
<dbReference type="SMART" id="SM00360">
    <property type="entry name" value="RRM"/>
    <property type="match status" value="1"/>
</dbReference>
<dbReference type="SUPFAM" id="SSF50891">
    <property type="entry name" value="Cyclophilin-like"/>
    <property type="match status" value="1"/>
</dbReference>
<sequence length="481" mass="53686">MSVLFETSLGDIIVDLDTEQCPRTSLNFLKLCSTYYYNFCSFHNVIQDFIAQTGDPTETGTGGESIFHRLPQSSPSYLPTKYFVPEMSKANKHQLKGTLSMAIAGEGDQRGCGSQFFFTLKDELDYLDGKHAPFGKVIEGLDVLDKINEAFVDQGGRPLRDIRIRHVVVLDDPFPDPQGLVIPPESPEPTPAQLASLRVGDEEALEETGDAEEIDRSRRAREARAQALTLEMVGDLPFADVAPPENVLFVCKLNSVTKSEDLELIFSRFGEILSCEIVKDPKTGDSLQYAFVEFKEREEAERAYLKMDNVLVDDRRIHVDFSQSVSKLHNSWVFNKTGGRPPPNKGGARGAGGGRGDGPSSSYRGESSSRDYSETPRSSRGGGDGDLLFDMADVHDDRARRRPHNEERDGRGGGGRGGGREERRREDNGGYARREEGGRRDYGRDDRRDNRRDDRRDDRRGVGGRGYHGSSGRQRSRSPRR</sequence>
<dbReference type="InterPro" id="IPR029000">
    <property type="entry name" value="Cyclophilin-like_dom_sf"/>
</dbReference>
<feature type="compositionally biased region" description="Basic and acidic residues" evidence="11">
    <location>
        <begin position="392"/>
        <end position="411"/>
    </location>
</feature>
<keyword evidence="15" id="KW-1185">Reference proteome</keyword>
<dbReference type="FunFam" id="2.40.100.10:FF:000015">
    <property type="entry name" value="Peptidyl-prolyl cis-trans isomerase"/>
    <property type="match status" value="1"/>
</dbReference>
<dbReference type="CDD" id="cd01921">
    <property type="entry name" value="cyclophilin_RRM"/>
    <property type="match status" value="1"/>
</dbReference>
<dbReference type="InterPro" id="IPR000504">
    <property type="entry name" value="RRM_dom"/>
</dbReference>
<proteinExistence type="inferred from homology"/>
<evidence type="ECO:0000256" key="10">
    <source>
        <dbReference type="RuleBase" id="RU365081"/>
    </source>
</evidence>
<gene>
    <name evidence="14" type="ORF">BQ2448_4309</name>
</gene>
<dbReference type="GO" id="GO:0003723">
    <property type="term" value="F:RNA binding"/>
    <property type="evidence" value="ECO:0007669"/>
    <property type="project" value="UniProtKB-UniRule"/>
</dbReference>
<dbReference type="PANTHER" id="PTHR45843">
    <property type="entry name" value="PEPTIDYL-PROLYL CIS-TRANS ISOMERASE-LIKE 4"/>
    <property type="match status" value="1"/>
</dbReference>
<comment type="subcellular location">
    <subcellularLocation>
        <location evidence="3 10">Nucleus</location>
    </subcellularLocation>
</comment>
<feature type="compositionally biased region" description="Gly residues" evidence="11">
    <location>
        <begin position="347"/>
        <end position="357"/>
    </location>
</feature>
<evidence type="ECO:0000256" key="3">
    <source>
        <dbReference type="ARBA" id="ARBA00004123"/>
    </source>
</evidence>
<comment type="similarity">
    <text evidence="4 10">Belongs to the cyclophilin-type PPIase family. PPIL4 subfamily.</text>
</comment>
<dbReference type="CDD" id="cd12235">
    <property type="entry name" value="RRM_PPIL4"/>
    <property type="match status" value="1"/>
</dbReference>
<evidence type="ECO:0000256" key="4">
    <source>
        <dbReference type="ARBA" id="ARBA00010739"/>
    </source>
</evidence>
<dbReference type="OrthoDB" id="2083at2759"/>
<feature type="region of interest" description="Disordered" evidence="11">
    <location>
        <begin position="332"/>
        <end position="481"/>
    </location>
</feature>
<comment type="catalytic activity">
    <reaction evidence="1 10">
        <text>[protein]-peptidylproline (omega=180) = [protein]-peptidylproline (omega=0)</text>
        <dbReference type="Rhea" id="RHEA:16237"/>
        <dbReference type="Rhea" id="RHEA-COMP:10747"/>
        <dbReference type="Rhea" id="RHEA-COMP:10748"/>
        <dbReference type="ChEBI" id="CHEBI:83833"/>
        <dbReference type="ChEBI" id="CHEBI:83834"/>
        <dbReference type="EC" id="5.2.1.8"/>
    </reaction>
</comment>
<evidence type="ECO:0000259" key="13">
    <source>
        <dbReference type="PROSITE" id="PS50102"/>
    </source>
</evidence>
<evidence type="ECO:0000256" key="2">
    <source>
        <dbReference type="ARBA" id="ARBA00002388"/>
    </source>
</evidence>
<dbReference type="PANTHER" id="PTHR45843:SF1">
    <property type="entry name" value="PEPTIDYL-PROLYL CIS-TRANS ISOMERASE-LIKE 4"/>
    <property type="match status" value="1"/>
</dbReference>
<organism evidence="14 15">
    <name type="scientific">Microbotryum intermedium</name>
    <dbReference type="NCBI Taxonomy" id="269621"/>
    <lineage>
        <taxon>Eukaryota</taxon>
        <taxon>Fungi</taxon>
        <taxon>Dikarya</taxon>
        <taxon>Basidiomycota</taxon>
        <taxon>Pucciniomycotina</taxon>
        <taxon>Microbotryomycetes</taxon>
        <taxon>Microbotryales</taxon>
        <taxon>Microbotryaceae</taxon>
        <taxon>Microbotryum</taxon>
    </lineage>
</organism>
<dbReference type="InterPro" id="IPR012677">
    <property type="entry name" value="Nucleotide-bd_a/b_plait_sf"/>
</dbReference>
<dbReference type="InterPro" id="IPR002130">
    <property type="entry name" value="Cyclophilin-type_PPIase_dom"/>
</dbReference>
<feature type="domain" description="RRM" evidence="13">
    <location>
        <begin position="246"/>
        <end position="324"/>
    </location>
</feature>
<dbReference type="Pfam" id="PF00160">
    <property type="entry name" value="Pro_isomerase"/>
    <property type="match status" value="1"/>
</dbReference>
<evidence type="ECO:0000256" key="6">
    <source>
        <dbReference type="ARBA" id="ARBA00023110"/>
    </source>
</evidence>
<accession>A0A238FG35</accession>
<dbReference type="InterPro" id="IPR035542">
    <property type="entry name" value="CRIP"/>
</dbReference>
<dbReference type="GO" id="GO:0005634">
    <property type="term" value="C:nucleus"/>
    <property type="evidence" value="ECO:0007669"/>
    <property type="project" value="UniProtKB-SubCell"/>
</dbReference>
<dbReference type="Pfam" id="PF00076">
    <property type="entry name" value="RRM_1"/>
    <property type="match status" value="1"/>
</dbReference>
<protein>
    <recommendedName>
        <fullName evidence="10">Peptidyl-prolyl cis-trans isomerase</fullName>
        <shortName evidence="10">PPIase</shortName>
        <ecNumber evidence="10">5.2.1.8</ecNumber>
    </recommendedName>
</protein>
<comment type="function">
    <text evidence="2 10">PPIases accelerate the folding of proteins. It catalyzes the cis-trans isomerization of proline imidic peptide bonds in oligopeptides.</text>
</comment>